<comment type="caution">
    <text evidence="1">The sequence shown here is derived from an EMBL/GenBank/DDBJ whole genome shotgun (WGS) entry which is preliminary data.</text>
</comment>
<sequence length="341" mass="36582">MAKHTLAIAPTKVMIFGLGHLDSAPATFQVAWLEPVLCRLRTYKPDLILTEALSGEQVMALEAYAAYHGDAGKYAGPTLQMAKAAQADLQLTAAQALVQANTLCTKDALTAAERRRLAGLFVAAAEPLSAAVQWLRLPAAERIGADGISPSLAKQVNLWATLRNEMSSIAARLAADLGLERVYGAGDHLSDVAQPDFAAFKAAVATEPNQVDLFNHNTPAFHAVPEEAMKMATAAEVMPVMKWKNSPRFAALDAEAQWLSMLRSEKLGRVGRQRVAAWEAQNLRMAVTIREATASMAGGKALLIVGAAHKPFIEAYLRTFTDIEIVSVPALLEAKATDCPE</sequence>
<accession>A0ABR7MS76</accession>
<dbReference type="Pfam" id="PF18950">
    <property type="entry name" value="DUF5694"/>
    <property type="match status" value="1"/>
</dbReference>
<reference evidence="1 2" key="1">
    <citation type="submission" date="2020-08" db="EMBL/GenBank/DDBJ databases">
        <title>Hymenobacter sp.</title>
        <authorList>
            <person name="Kim M.K."/>
        </authorList>
    </citation>
    <scope>NUCLEOTIDE SEQUENCE [LARGE SCALE GENOMIC DNA]</scope>
    <source>
        <strain evidence="1 2">BT507</strain>
    </source>
</reference>
<dbReference type="Proteomes" id="UP000622017">
    <property type="component" value="Unassembled WGS sequence"/>
</dbReference>
<name>A0ABR7MS76_9BACT</name>
<gene>
    <name evidence="1" type="ORF">H8B15_20825</name>
</gene>
<evidence type="ECO:0000313" key="2">
    <source>
        <dbReference type="Proteomes" id="UP000622017"/>
    </source>
</evidence>
<proteinExistence type="predicted"/>
<organism evidence="1 2">
    <name type="scientific">Hymenobacter citatus</name>
    <dbReference type="NCBI Taxonomy" id="2763506"/>
    <lineage>
        <taxon>Bacteria</taxon>
        <taxon>Pseudomonadati</taxon>
        <taxon>Bacteroidota</taxon>
        <taxon>Cytophagia</taxon>
        <taxon>Cytophagales</taxon>
        <taxon>Hymenobacteraceae</taxon>
        <taxon>Hymenobacter</taxon>
    </lineage>
</organism>
<protein>
    <recommendedName>
        <fullName evidence="3">TraB/GumN family protein</fullName>
    </recommendedName>
</protein>
<evidence type="ECO:0000313" key="1">
    <source>
        <dbReference type="EMBL" id="MBC6613378.1"/>
    </source>
</evidence>
<dbReference type="EMBL" id="JACSCY010000031">
    <property type="protein sequence ID" value="MBC6613378.1"/>
    <property type="molecule type" value="Genomic_DNA"/>
</dbReference>
<keyword evidence="2" id="KW-1185">Reference proteome</keyword>
<evidence type="ECO:0008006" key="3">
    <source>
        <dbReference type="Google" id="ProtNLM"/>
    </source>
</evidence>
<dbReference type="InterPro" id="IPR043749">
    <property type="entry name" value="DUF5694"/>
</dbReference>